<evidence type="ECO:0000256" key="4">
    <source>
        <dbReference type="ARBA" id="ARBA00022475"/>
    </source>
</evidence>
<keyword evidence="7" id="KW-0653">Protein transport</keyword>
<dbReference type="AlphaFoldDB" id="A0A0W8G6I8"/>
<dbReference type="PIRSF" id="PIRSF002786">
    <property type="entry name" value="XcpX"/>
    <property type="match status" value="1"/>
</dbReference>
<accession>A0A0W8G6I8</accession>
<evidence type="ECO:0000256" key="7">
    <source>
        <dbReference type="ARBA" id="ARBA00022927"/>
    </source>
</evidence>
<name>A0A0W8G6I8_9ZZZZ</name>
<evidence type="ECO:0000256" key="1">
    <source>
        <dbReference type="ARBA" id="ARBA00004533"/>
    </source>
</evidence>
<evidence type="ECO:0000256" key="3">
    <source>
        <dbReference type="ARBA" id="ARBA00022448"/>
    </source>
</evidence>
<dbReference type="Pfam" id="PF21687">
    <property type="entry name" value="T2SSK_1st"/>
    <property type="match status" value="1"/>
</dbReference>
<dbReference type="GO" id="GO:0009306">
    <property type="term" value="P:protein secretion"/>
    <property type="evidence" value="ECO:0007669"/>
    <property type="project" value="InterPro"/>
</dbReference>
<feature type="domain" description="T2SS protein K first SAM-like" evidence="10">
    <location>
        <begin position="137"/>
        <end position="230"/>
    </location>
</feature>
<comment type="similarity">
    <text evidence="2">Belongs to the GSP K family.</text>
</comment>
<keyword evidence="8" id="KW-1133">Transmembrane helix</keyword>
<keyword evidence="3" id="KW-0813">Transport</keyword>
<dbReference type="PANTHER" id="PTHR38831">
    <property type="entry name" value="TYPE II SECRETION SYSTEM PROTEIN K"/>
    <property type="match status" value="1"/>
</dbReference>
<proteinExistence type="inferred from homology"/>
<evidence type="ECO:0000256" key="9">
    <source>
        <dbReference type="ARBA" id="ARBA00023136"/>
    </source>
</evidence>
<dbReference type="Gene3D" id="1.10.40.60">
    <property type="entry name" value="EpsJ-like"/>
    <property type="match status" value="2"/>
</dbReference>
<keyword evidence="4" id="KW-1003">Cell membrane</keyword>
<evidence type="ECO:0000259" key="10">
    <source>
        <dbReference type="Pfam" id="PF21687"/>
    </source>
</evidence>
<reference evidence="11" key="1">
    <citation type="journal article" date="2015" name="Proc. Natl. Acad. Sci. U.S.A.">
        <title>Networks of energetic and metabolic interactions define dynamics in microbial communities.</title>
        <authorList>
            <person name="Embree M."/>
            <person name="Liu J.K."/>
            <person name="Al-Bassam M.M."/>
            <person name="Zengler K."/>
        </authorList>
    </citation>
    <scope>NUCLEOTIDE SEQUENCE</scope>
</reference>
<dbReference type="InterPro" id="IPR005628">
    <property type="entry name" value="GspK"/>
</dbReference>
<dbReference type="EMBL" id="LNQE01000176">
    <property type="protein sequence ID" value="KUG28779.1"/>
    <property type="molecule type" value="Genomic_DNA"/>
</dbReference>
<organism evidence="11">
    <name type="scientific">hydrocarbon metagenome</name>
    <dbReference type="NCBI Taxonomy" id="938273"/>
    <lineage>
        <taxon>unclassified sequences</taxon>
        <taxon>metagenomes</taxon>
        <taxon>ecological metagenomes</taxon>
    </lineage>
</organism>
<dbReference type="Gene3D" id="3.30.1300.30">
    <property type="entry name" value="GSPII I/J protein-like"/>
    <property type="match status" value="1"/>
</dbReference>
<evidence type="ECO:0000313" key="11">
    <source>
        <dbReference type="EMBL" id="KUG28779.1"/>
    </source>
</evidence>
<dbReference type="InterPro" id="IPR049031">
    <property type="entry name" value="T2SSK_SAM-like_1st"/>
</dbReference>
<keyword evidence="6" id="KW-0812">Transmembrane</keyword>
<evidence type="ECO:0000256" key="5">
    <source>
        <dbReference type="ARBA" id="ARBA00022519"/>
    </source>
</evidence>
<keyword evidence="9" id="KW-0472">Membrane</keyword>
<comment type="caution">
    <text evidence="11">The sequence shown here is derived from an EMBL/GenBank/DDBJ whole genome shotgun (WGS) entry which is preliminary data.</text>
</comment>
<evidence type="ECO:0000256" key="2">
    <source>
        <dbReference type="ARBA" id="ARBA00007246"/>
    </source>
</evidence>
<dbReference type="GO" id="GO:0005886">
    <property type="term" value="C:plasma membrane"/>
    <property type="evidence" value="ECO:0007669"/>
    <property type="project" value="UniProtKB-SubCell"/>
</dbReference>
<sequence>MRPQGCRGEAGAALLLVLILVAALSLALAGALPLARLEMAGESTEAAAVAARARVESGLLVAASLLSRDATANQYDHPGEAWSAFFASDAERARIMAGGLVMDAAVADLFADGALSGTVTDETGKIPVNALIVGGSSPYARILRDLLLGPTFKLAEAEANRVVLAILDWVDVDSQPADSAALGGDFHAGFSGAEAPYYAALGREHLPPNAAMLSLGELLRVRGVTPEIYDGTAGRPGLKDLLTVHGTGSAGINVNTAPEPVLAALAWKNGESAALAFARDVAAYRSQPGNAAALENPEWVRTTLAAHANLVLAGVSLTSQGTYFRADLEASSGSSRARLQAWLKREDEGKIVVVARRAW</sequence>
<evidence type="ECO:0000256" key="8">
    <source>
        <dbReference type="ARBA" id="ARBA00022989"/>
    </source>
</evidence>
<protein>
    <recommendedName>
        <fullName evidence="10">T2SS protein K first SAM-like domain-containing protein</fullName>
    </recommendedName>
</protein>
<evidence type="ECO:0000256" key="6">
    <source>
        <dbReference type="ARBA" id="ARBA00022692"/>
    </source>
</evidence>
<comment type="subcellular location">
    <subcellularLocation>
        <location evidence="1">Cell inner membrane</location>
    </subcellularLocation>
</comment>
<gene>
    <name evidence="11" type="ORF">ASZ90_001331</name>
</gene>
<keyword evidence="5" id="KW-0997">Cell inner membrane</keyword>
<dbReference type="SUPFAM" id="SSF158544">
    <property type="entry name" value="GspK insert domain-like"/>
    <property type="match status" value="1"/>
</dbReference>
<dbReference type="InterPro" id="IPR038072">
    <property type="entry name" value="GspK_central_sf"/>
</dbReference>
<dbReference type="PANTHER" id="PTHR38831:SF2">
    <property type="entry name" value="TYPE II SECRETION SYSTEM PROTEIN K"/>
    <property type="match status" value="1"/>
</dbReference>